<dbReference type="PANTHER" id="PTHR11136:SF0">
    <property type="entry name" value="DIHYDROFOLATE SYNTHETASE-RELATED"/>
    <property type="match status" value="1"/>
</dbReference>
<evidence type="ECO:0000259" key="7">
    <source>
        <dbReference type="Pfam" id="PF02875"/>
    </source>
</evidence>
<dbReference type="Proteomes" id="UP000836788">
    <property type="component" value="Chromosome 16"/>
</dbReference>
<dbReference type="AlphaFoldDB" id="A0A8J9S7K6"/>
<dbReference type="InterPro" id="IPR001645">
    <property type="entry name" value="Folylpolyglutamate_synth"/>
</dbReference>
<dbReference type="Gene3D" id="3.90.190.20">
    <property type="entry name" value="Mur ligase, C-terminal domain"/>
    <property type="match status" value="1"/>
</dbReference>
<dbReference type="Gene3D" id="3.40.1190.10">
    <property type="entry name" value="Mur-like, catalytic domain"/>
    <property type="match status" value="1"/>
</dbReference>
<evidence type="ECO:0000256" key="2">
    <source>
        <dbReference type="ARBA" id="ARBA00022598"/>
    </source>
</evidence>
<gene>
    <name evidence="8" type="ORF">PTTT1_LOCUS18303</name>
</gene>
<keyword evidence="6" id="KW-0460">Magnesium</keyword>
<name>A0A8J9S7K6_PHATR</name>
<dbReference type="PROSITE" id="PS01012">
    <property type="entry name" value="FOLYLPOLYGLU_SYNT_2"/>
    <property type="match status" value="1"/>
</dbReference>
<dbReference type="SUPFAM" id="SSF53623">
    <property type="entry name" value="MurD-like peptide ligases, catalytic domain"/>
    <property type="match status" value="1"/>
</dbReference>
<dbReference type="GO" id="GO:0004326">
    <property type="term" value="F:tetrahydrofolylpolyglutamate synthase activity"/>
    <property type="evidence" value="ECO:0007669"/>
    <property type="project" value="InterPro"/>
</dbReference>
<feature type="domain" description="Mur ligase C-terminal" evidence="7">
    <location>
        <begin position="425"/>
        <end position="551"/>
    </location>
</feature>
<keyword evidence="5" id="KW-0067">ATP-binding</keyword>
<dbReference type="NCBIfam" id="TIGR01499">
    <property type="entry name" value="folC"/>
    <property type="match status" value="1"/>
</dbReference>
<comment type="similarity">
    <text evidence="1">Belongs to the folylpolyglutamate synthase family.</text>
</comment>
<evidence type="ECO:0000256" key="1">
    <source>
        <dbReference type="ARBA" id="ARBA00008276"/>
    </source>
</evidence>
<evidence type="ECO:0000256" key="3">
    <source>
        <dbReference type="ARBA" id="ARBA00022723"/>
    </source>
</evidence>
<dbReference type="Pfam" id="PF02875">
    <property type="entry name" value="Mur_ligase_C"/>
    <property type="match status" value="1"/>
</dbReference>
<keyword evidence="4" id="KW-0547">Nucleotide-binding</keyword>
<protein>
    <recommendedName>
        <fullName evidence="7">Mur ligase C-terminal domain-containing protein</fullName>
    </recommendedName>
</protein>
<dbReference type="PANTHER" id="PTHR11136">
    <property type="entry name" value="FOLYLPOLYGLUTAMATE SYNTHASE-RELATED"/>
    <property type="match status" value="1"/>
</dbReference>
<sequence>MRTNIVASRRSTASGIDTILAVPFLLVVFFGTRFAEHCSLHAFSLDGMRAARALKVADTYSLSRRVSCPLRPFFGTAFPSTNSRAALPTSSPLPSLTWLRSSSSAHSTESGQAPQVSISKSFNPAALNVDNLASDMAPDHYSPYEQWVRRLYMTNLFHPVKLGLDNIEQLHRVLGFPMDDPNVTVVHIAGTNGKGSVALKIAKTLELADPTRKVGLFCSPHISSFRERMQVNGELITENEVVEFLPEIYRMCQEHDIPATFFEITTALAFRFFHARGADAVVLETGLGGRLDATNVIKNPAISIITSIGLEHTRILGDTVELIAREKAGIIKPGRPVLVGPNVPDAVTRECAAEKQSGPYYTVPDILGADLLDKLTTQELLDYDLENARIARAGLKILETEFPKKITDISEDVLQQGTSTRPPCRFEHVDCGDGLTVILDVAHNPPAMDYMVRKLATTYPGMSFRVVVGMSSDKNLKLCGQSILQAVQCDATKIHLVEAAHPRAATLKAILEATGLTDAHFDTNDSSPTKQIKEAIKLARTNGELLVVCGSVFLMAEAREALGFEEPRDSEYIAEVAGAGVRHGQENFGNTPESAIVV</sequence>
<evidence type="ECO:0000256" key="4">
    <source>
        <dbReference type="ARBA" id="ARBA00022741"/>
    </source>
</evidence>
<keyword evidence="3" id="KW-0479">Metal-binding</keyword>
<dbReference type="GO" id="GO:0005524">
    <property type="term" value="F:ATP binding"/>
    <property type="evidence" value="ECO:0007669"/>
    <property type="project" value="UniProtKB-KW"/>
</dbReference>
<accession>A0A8J9S7K6</accession>
<keyword evidence="2" id="KW-0436">Ligase</keyword>
<organism evidence="8">
    <name type="scientific">Phaeodactylum tricornutum</name>
    <name type="common">Diatom</name>
    <dbReference type="NCBI Taxonomy" id="2850"/>
    <lineage>
        <taxon>Eukaryota</taxon>
        <taxon>Sar</taxon>
        <taxon>Stramenopiles</taxon>
        <taxon>Ochrophyta</taxon>
        <taxon>Bacillariophyta</taxon>
        <taxon>Bacillariophyceae</taxon>
        <taxon>Bacillariophycidae</taxon>
        <taxon>Naviculales</taxon>
        <taxon>Phaeodactylaceae</taxon>
        <taxon>Phaeodactylum</taxon>
    </lineage>
</organism>
<dbReference type="GO" id="GO:0046872">
    <property type="term" value="F:metal ion binding"/>
    <property type="evidence" value="ECO:0007669"/>
    <property type="project" value="UniProtKB-KW"/>
</dbReference>
<dbReference type="SUPFAM" id="SSF53244">
    <property type="entry name" value="MurD-like peptide ligases, peptide-binding domain"/>
    <property type="match status" value="1"/>
</dbReference>
<dbReference type="InterPro" id="IPR004101">
    <property type="entry name" value="Mur_ligase_C"/>
</dbReference>
<dbReference type="GO" id="GO:0005739">
    <property type="term" value="C:mitochondrion"/>
    <property type="evidence" value="ECO:0007669"/>
    <property type="project" value="TreeGrafter"/>
</dbReference>
<dbReference type="GO" id="GO:0008841">
    <property type="term" value="F:dihydrofolate synthase activity"/>
    <property type="evidence" value="ECO:0007669"/>
    <property type="project" value="TreeGrafter"/>
</dbReference>
<dbReference type="InterPro" id="IPR036565">
    <property type="entry name" value="Mur-like_cat_sf"/>
</dbReference>
<dbReference type="InterPro" id="IPR018109">
    <property type="entry name" value="Folylpolyglutamate_synth_CS"/>
</dbReference>
<evidence type="ECO:0000256" key="6">
    <source>
        <dbReference type="ARBA" id="ARBA00022842"/>
    </source>
</evidence>
<dbReference type="InterPro" id="IPR036615">
    <property type="entry name" value="Mur_ligase_C_dom_sf"/>
</dbReference>
<proteinExistence type="inferred from homology"/>
<dbReference type="GO" id="GO:0005829">
    <property type="term" value="C:cytosol"/>
    <property type="evidence" value="ECO:0007669"/>
    <property type="project" value="TreeGrafter"/>
</dbReference>
<reference evidence="8" key="1">
    <citation type="submission" date="2022-02" db="EMBL/GenBank/DDBJ databases">
        <authorList>
            <person name="Giguere J D."/>
        </authorList>
    </citation>
    <scope>NUCLEOTIDE SEQUENCE</scope>
    <source>
        <strain evidence="8">CCAP 1055/1</strain>
    </source>
</reference>
<dbReference type="EMBL" id="OU594957">
    <property type="protein sequence ID" value="CAG9282024.1"/>
    <property type="molecule type" value="Genomic_DNA"/>
</dbReference>
<evidence type="ECO:0000313" key="8">
    <source>
        <dbReference type="EMBL" id="CAG9282024.1"/>
    </source>
</evidence>
<evidence type="ECO:0000256" key="5">
    <source>
        <dbReference type="ARBA" id="ARBA00022840"/>
    </source>
</evidence>